<reference evidence="1 2" key="1">
    <citation type="submission" date="2014-04" db="EMBL/GenBank/DDBJ databases">
        <authorList>
            <consortium name="DOE Joint Genome Institute"/>
            <person name="Kuo A."/>
            <person name="Kohler A."/>
            <person name="Jargeat P."/>
            <person name="Nagy L.G."/>
            <person name="Floudas D."/>
            <person name="Copeland A."/>
            <person name="Barry K.W."/>
            <person name="Cichocki N."/>
            <person name="Veneault-Fourrey C."/>
            <person name="LaButti K."/>
            <person name="Lindquist E.A."/>
            <person name="Lipzen A."/>
            <person name="Lundell T."/>
            <person name="Morin E."/>
            <person name="Murat C."/>
            <person name="Sun H."/>
            <person name="Tunlid A."/>
            <person name="Henrissat B."/>
            <person name="Grigoriev I.V."/>
            <person name="Hibbett D.S."/>
            <person name="Martin F."/>
            <person name="Nordberg H.P."/>
            <person name="Cantor M.N."/>
            <person name="Hua S.X."/>
        </authorList>
    </citation>
    <scope>NUCLEOTIDE SEQUENCE [LARGE SCALE GENOMIC DNA]</scope>
    <source>
        <strain evidence="1 2">Ve08.2h10</strain>
    </source>
</reference>
<organism evidence="1 2">
    <name type="scientific">Paxillus rubicundulus Ve08.2h10</name>
    <dbReference type="NCBI Taxonomy" id="930991"/>
    <lineage>
        <taxon>Eukaryota</taxon>
        <taxon>Fungi</taxon>
        <taxon>Dikarya</taxon>
        <taxon>Basidiomycota</taxon>
        <taxon>Agaricomycotina</taxon>
        <taxon>Agaricomycetes</taxon>
        <taxon>Agaricomycetidae</taxon>
        <taxon>Boletales</taxon>
        <taxon>Paxilineae</taxon>
        <taxon>Paxillaceae</taxon>
        <taxon>Paxillus</taxon>
    </lineage>
</organism>
<evidence type="ECO:0000313" key="1">
    <source>
        <dbReference type="EMBL" id="KIK73801.1"/>
    </source>
</evidence>
<keyword evidence="2" id="KW-1185">Reference proteome</keyword>
<sequence>HVWEFTPLEHVVPYSHKLFHEAAVEWVISTNQPLQSVKHPSFKKMINVAS</sequence>
<reference evidence="2" key="2">
    <citation type="submission" date="2015-01" db="EMBL/GenBank/DDBJ databases">
        <title>Evolutionary Origins and Diversification of the Mycorrhizal Mutualists.</title>
        <authorList>
            <consortium name="DOE Joint Genome Institute"/>
            <consortium name="Mycorrhizal Genomics Consortium"/>
            <person name="Kohler A."/>
            <person name="Kuo A."/>
            <person name="Nagy L.G."/>
            <person name="Floudas D."/>
            <person name="Copeland A."/>
            <person name="Barry K.W."/>
            <person name="Cichocki N."/>
            <person name="Veneault-Fourrey C."/>
            <person name="LaButti K."/>
            <person name="Lindquist E.A."/>
            <person name="Lipzen A."/>
            <person name="Lundell T."/>
            <person name="Morin E."/>
            <person name="Murat C."/>
            <person name="Riley R."/>
            <person name="Ohm R."/>
            <person name="Sun H."/>
            <person name="Tunlid A."/>
            <person name="Henrissat B."/>
            <person name="Grigoriev I.V."/>
            <person name="Hibbett D.S."/>
            <person name="Martin F."/>
        </authorList>
    </citation>
    <scope>NUCLEOTIDE SEQUENCE [LARGE SCALE GENOMIC DNA]</scope>
    <source>
        <strain evidence="2">Ve08.2h10</strain>
    </source>
</reference>
<feature type="non-terminal residue" evidence="1">
    <location>
        <position position="1"/>
    </location>
</feature>
<protein>
    <submittedName>
        <fullName evidence="1">Uncharacterized protein</fullName>
    </submittedName>
</protein>
<evidence type="ECO:0000313" key="2">
    <source>
        <dbReference type="Proteomes" id="UP000054538"/>
    </source>
</evidence>
<feature type="non-terminal residue" evidence="1">
    <location>
        <position position="50"/>
    </location>
</feature>
<dbReference type="AlphaFoldDB" id="A0A0D0CSE0"/>
<name>A0A0D0CSE0_9AGAM</name>
<accession>A0A0D0CSE0</accession>
<proteinExistence type="predicted"/>
<dbReference type="HOGENOM" id="CLU_161754_1_0_1"/>
<dbReference type="Proteomes" id="UP000054538">
    <property type="component" value="Unassembled WGS sequence"/>
</dbReference>
<dbReference type="InParanoid" id="A0A0D0CSE0"/>
<dbReference type="EMBL" id="KN829416">
    <property type="protein sequence ID" value="KIK73801.1"/>
    <property type="molecule type" value="Genomic_DNA"/>
</dbReference>
<dbReference type="OrthoDB" id="3256444at2759"/>
<gene>
    <name evidence="1" type="ORF">PAXRUDRAFT_106502</name>
</gene>